<evidence type="ECO:0008006" key="4">
    <source>
        <dbReference type="Google" id="ProtNLM"/>
    </source>
</evidence>
<feature type="transmembrane region" description="Helical" evidence="1">
    <location>
        <begin position="293"/>
        <end position="314"/>
    </location>
</feature>
<feature type="transmembrane region" description="Helical" evidence="1">
    <location>
        <begin position="137"/>
        <end position="158"/>
    </location>
</feature>
<gene>
    <name evidence="2" type="ORF">FHS25_003722</name>
</gene>
<keyword evidence="1" id="KW-1133">Transmembrane helix</keyword>
<dbReference type="Gene3D" id="1.20.1250.20">
    <property type="entry name" value="MFS general substrate transporter like domains"/>
    <property type="match status" value="1"/>
</dbReference>
<evidence type="ECO:0000313" key="3">
    <source>
        <dbReference type="Proteomes" id="UP000542811"/>
    </source>
</evidence>
<dbReference type="EMBL" id="JACHXX010000004">
    <property type="protein sequence ID" value="MBB3163244.1"/>
    <property type="molecule type" value="Genomic_DNA"/>
</dbReference>
<evidence type="ECO:0000256" key="1">
    <source>
        <dbReference type="SAM" id="Phobius"/>
    </source>
</evidence>
<name>A0ABR6GAE4_9HYPH</name>
<proteinExistence type="predicted"/>
<keyword evidence="3" id="KW-1185">Reference proteome</keyword>
<sequence length="402" mass="41136">MDWGVSNCNSLRWAACYGLFSVPRAGAPIAFALAALASTGDARDGAKVLAAMTSAQLLGAVPIARLGRHLNRSSFFRILIAIRTAAMLACAIACASHASIQILIGSAAVAGLVQGAAFGYLRNAANQLIEPARMIKTLGIGVIAAEFTFLITPIFSAALGSVSAALAIAAIAIIGSTPAIFLPNIAQATTPTALSPKGVVPRGVQVWLACACVNAAAVSAIEIGAVSIALGLSLKPEHGAVITGTLCVASLAGSTWMSMRNRQYPACHVLIMLSLATAGAALVAINYSLATSLLGSAIVGAAGVPLIAYCSFEIGNRVTPEMRPEVFSLLKTTTSAATILISALIGWTSIVITLHIATALLASAALGLLTRRLILGFHGVRRSKLLVNPAAPEMPRGQHNET</sequence>
<protein>
    <recommendedName>
        <fullName evidence="4">MFS transporter</fullName>
    </recommendedName>
</protein>
<dbReference type="Proteomes" id="UP000542811">
    <property type="component" value="Unassembled WGS sequence"/>
</dbReference>
<dbReference type="RefSeq" id="WP_245310564.1">
    <property type="nucleotide sequence ID" value="NZ_JACHXX010000004.1"/>
</dbReference>
<organism evidence="2 3">
    <name type="scientific">Rhizobium laguerreae</name>
    <dbReference type="NCBI Taxonomy" id="1076926"/>
    <lineage>
        <taxon>Bacteria</taxon>
        <taxon>Pseudomonadati</taxon>
        <taxon>Pseudomonadota</taxon>
        <taxon>Alphaproteobacteria</taxon>
        <taxon>Hyphomicrobiales</taxon>
        <taxon>Rhizobiaceae</taxon>
        <taxon>Rhizobium/Agrobacterium group</taxon>
        <taxon>Rhizobium</taxon>
    </lineage>
</organism>
<dbReference type="InterPro" id="IPR036259">
    <property type="entry name" value="MFS_trans_sf"/>
</dbReference>
<feature type="transmembrane region" description="Helical" evidence="1">
    <location>
        <begin position="104"/>
        <end position="125"/>
    </location>
</feature>
<comment type="caution">
    <text evidence="2">The sequence shown here is derived from an EMBL/GenBank/DDBJ whole genome shotgun (WGS) entry which is preliminary data.</text>
</comment>
<feature type="transmembrane region" description="Helical" evidence="1">
    <location>
        <begin position="326"/>
        <end position="346"/>
    </location>
</feature>
<feature type="transmembrane region" description="Helical" evidence="1">
    <location>
        <begin position="352"/>
        <end position="374"/>
    </location>
</feature>
<accession>A0ABR6GAE4</accession>
<dbReference type="SUPFAM" id="SSF103473">
    <property type="entry name" value="MFS general substrate transporter"/>
    <property type="match status" value="1"/>
</dbReference>
<evidence type="ECO:0000313" key="2">
    <source>
        <dbReference type="EMBL" id="MBB3163244.1"/>
    </source>
</evidence>
<feature type="transmembrane region" description="Helical" evidence="1">
    <location>
        <begin position="269"/>
        <end position="287"/>
    </location>
</feature>
<feature type="transmembrane region" description="Helical" evidence="1">
    <location>
        <begin position="164"/>
        <end position="185"/>
    </location>
</feature>
<feature type="transmembrane region" description="Helical" evidence="1">
    <location>
        <begin position="206"/>
        <end position="232"/>
    </location>
</feature>
<keyword evidence="1" id="KW-0472">Membrane</keyword>
<reference evidence="2 3" key="1">
    <citation type="submission" date="2020-08" db="EMBL/GenBank/DDBJ databases">
        <title>Genomic Encyclopedia of Type Strains, Phase III (KMG-III): the genomes of soil and plant-associated and newly described type strains.</title>
        <authorList>
            <person name="Whitman W."/>
        </authorList>
    </citation>
    <scope>NUCLEOTIDE SEQUENCE [LARGE SCALE GENOMIC DNA]</scope>
    <source>
        <strain evidence="2 3">CECT 8280</strain>
    </source>
</reference>
<keyword evidence="1" id="KW-0812">Transmembrane</keyword>
<feature type="transmembrane region" description="Helical" evidence="1">
    <location>
        <begin position="238"/>
        <end position="257"/>
    </location>
</feature>
<feature type="transmembrane region" description="Helical" evidence="1">
    <location>
        <begin position="75"/>
        <end position="98"/>
    </location>
</feature>